<gene>
    <name evidence="3" type="ORF">ANN_00738</name>
</gene>
<protein>
    <recommendedName>
        <fullName evidence="2">PiggyBac transposable element-derived protein domain-containing protein</fullName>
    </recommendedName>
</protein>
<dbReference type="Pfam" id="PF13843">
    <property type="entry name" value="DDE_Tnp_1_7"/>
    <property type="match status" value="1"/>
</dbReference>
<evidence type="ECO:0000313" key="4">
    <source>
        <dbReference type="Proteomes" id="UP001148838"/>
    </source>
</evidence>
<feature type="compositionally biased region" description="Basic and acidic residues" evidence="1">
    <location>
        <begin position="65"/>
        <end position="74"/>
    </location>
</feature>
<feature type="domain" description="PiggyBac transposable element-derived protein" evidence="2">
    <location>
        <begin position="205"/>
        <end position="264"/>
    </location>
</feature>
<dbReference type="Proteomes" id="UP001148838">
    <property type="component" value="Unassembled WGS sequence"/>
</dbReference>
<comment type="caution">
    <text evidence="3">The sequence shown here is derived from an EMBL/GenBank/DDBJ whole genome shotgun (WGS) entry which is preliminary data.</text>
</comment>
<evidence type="ECO:0000256" key="1">
    <source>
        <dbReference type="SAM" id="MobiDB-lite"/>
    </source>
</evidence>
<feature type="compositionally biased region" description="Acidic residues" evidence="1">
    <location>
        <begin position="105"/>
        <end position="114"/>
    </location>
</feature>
<evidence type="ECO:0000259" key="2">
    <source>
        <dbReference type="Pfam" id="PF13843"/>
    </source>
</evidence>
<proteinExistence type="predicted"/>
<dbReference type="PANTHER" id="PTHR47272:SF2">
    <property type="entry name" value="PIGGYBAC TRANSPOSABLE ELEMENT-DERIVED PROTEIN 3-LIKE"/>
    <property type="match status" value="1"/>
</dbReference>
<feature type="region of interest" description="Disordered" evidence="1">
    <location>
        <begin position="300"/>
        <end position="329"/>
    </location>
</feature>
<dbReference type="PANTHER" id="PTHR47272">
    <property type="entry name" value="DDE_TNP_1_7 DOMAIN-CONTAINING PROTEIN"/>
    <property type="match status" value="1"/>
</dbReference>
<dbReference type="InterPro" id="IPR029526">
    <property type="entry name" value="PGBD"/>
</dbReference>
<organism evidence="3 4">
    <name type="scientific">Periplaneta americana</name>
    <name type="common">American cockroach</name>
    <name type="synonym">Blatta americana</name>
    <dbReference type="NCBI Taxonomy" id="6978"/>
    <lineage>
        <taxon>Eukaryota</taxon>
        <taxon>Metazoa</taxon>
        <taxon>Ecdysozoa</taxon>
        <taxon>Arthropoda</taxon>
        <taxon>Hexapoda</taxon>
        <taxon>Insecta</taxon>
        <taxon>Pterygota</taxon>
        <taxon>Neoptera</taxon>
        <taxon>Polyneoptera</taxon>
        <taxon>Dictyoptera</taxon>
        <taxon>Blattodea</taxon>
        <taxon>Blattoidea</taxon>
        <taxon>Blattidae</taxon>
        <taxon>Blattinae</taxon>
        <taxon>Periplaneta</taxon>
    </lineage>
</organism>
<accession>A0ABQ8TVM7</accession>
<feature type="compositionally biased region" description="Acidic residues" evidence="1">
    <location>
        <begin position="83"/>
        <end position="95"/>
    </location>
</feature>
<reference evidence="3 4" key="1">
    <citation type="journal article" date="2022" name="Allergy">
        <title>Genome assembly and annotation of Periplaneta americana reveal a comprehensive cockroach allergen profile.</title>
        <authorList>
            <person name="Wang L."/>
            <person name="Xiong Q."/>
            <person name="Saelim N."/>
            <person name="Wang L."/>
            <person name="Nong W."/>
            <person name="Wan A.T."/>
            <person name="Shi M."/>
            <person name="Liu X."/>
            <person name="Cao Q."/>
            <person name="Hui J.H.L."/>
            <person name="Sookrung N."/>
            <person name="Leung T.F."/>
            <person name="Tungtrongchitr A."/>
            <person name="Tsui S.K.W."/>
        </authorList>
    </citation>
    <scope>NUCLEOTIDE SEQUENCE [LARGE SCALE GENOMIC DNA]</scope>
    <source>
        <strain evidence="3">PWHHKU_190912</strain>
    </source>
</reference>
<sequence length="329" mass="37922">MMQSVEDLVYFKRIKVAMKPCKKRRKGLGPSQILDLIDEGDRSDLEEFESEGGEKRDDELFEANKVSEKDDGVENKSSADNAEPTEENGADDADPREDNGAESGADAENDQQPDNELLAEDEYEWMNLTSKDKIQWQRSVIFQETIPIWEDNNGGEDILDLPITHFSRYIPISMFEKLVEMTNIYAKQLGECVGETDKVRRWDNKNKKYIDVSRPKVVKLYNQSMGGVDKLDFLISLYRIFMKTRNWTLKLIFHAVDLAVCNNWLEYQADAEKLGIYKNKTLDLLHFRMRVGEALVKQEKEIPTKRGRPSNIDPKESQTTKILKSQANP</sequence>
<feature type="region of interest" description="Disordered" evidence="1">
    <location>
        <begin position="22"/>
        <end position="114"/>
    </location>
</feature>
<feature type="compositionally biased region" description="Polar residues" evidence="1">
    <location>
        <begin position="319"/>
        <end position="329"/>
    </location>
</feature>
<dbReference type="EMBL" id="JAJSOF020000003">
    <property type="protein sequence ID" value="KAJ4449340.1"/>
    <property type="molecule type" value="Genomic_DNA"/>
</dbReference>
<name>A0ABQ8TVM7_PERAM</name>
<evidence type="ECO:0000313" key="3">
    <source>
        <dbReference type="EMBL" id="KAJ4449340.1"/>
    </source>
</evidence>
<keyword evidence="4" id="KW-1185">Reference proteome</keyword>